<proteinExistence type="predicted"/>
<dbReference type="AlphaFoldDB" id="A0A6A6BCE5"/>
<dbReference type="GeneID" id="54298066"/>
<organism evidence="2 3">
    <name type="scientific">Aplosporella prunicola CBS 121167</name>
    <dbReference type="NCBI Taxonomy" id="1176127"/>
    <lineage>
        <taxon>Eukaryota</taxon>
        <taxon>Fungi</taxon>
        <taxon>Dikarya</taxon>
        <taxon>Ascomycota</taxon>
        <taxon>Pezizomycotina</taxon>
        <taxon>Dothideomycetes</taxon>
        <taxon>Dothideomycetes incertae sedis</taxon>
        <taxon>Botryosphaeriales</taxon>
        <taxon>Aplosporellaceae</taxon>
        <taxon>Aplosporella</taxon>
    </lineage>
</organism>
<evidence type="ECO:0000256" key="1">
    <source>
        <dbReference type="SAM" id="MobiDB-lite"/>
    </source>
</evidence>
<dbReference type="RefSeq" id="XP_033396981.1">
    <property type="nucleotide sequence ID" value="XM_033540570.1"/>
</dbReference>
<name>A0A6A6BCE5_9PEZI</name>
<evidence type="ECO:0000313" key="3">
    <source>
        <dbReference type="Proteomes" id="UP000799438"/>
    </source>
</evidence>
<sequence length="67" mass="7348">MSSFNDWFQLHAEVHAVANRPRLTAQPTSLRKSPPHAPPNPPLDFCHHHPLPLTSLGTGVMLNHGPA</sequence>
<dbReference type="EMBL" id="ML995487">
    <property type="protein sequence ID" value="KAF2141268.1"/>
    <property type="molecule type" value="Genomic_DNA"/>
</dbReference>
<protein>
    <submittedName>
        <fullName evidence="2">Uncharacterized protein</fullName>
    </submittedName>
</protein>
<accession>A0A6A6BCE5</accession>
<gene>
    <name evidence="2" type="ORF">K452DRAFT_287971</name>
</gene>
<keyword evidence="3" id="KW-1185">Reference proteome</keyword>
<reference evidence="2" key="1">
    <citation type="journal article" date="2020" name="Stud. Mycol.">
        <title>101 Dothideomycetes genomes: a test case for predicting lifestyles and emergence of pathogens.</title>
        <authorList>
            <person name="Haridas S."/>
            <person name="Albert R."/>
            <person name="Binder M."/>
            <person name="Bloem J."/>
            <person name="Labutti K."/>
            <person name="Salamov A."/>
            <person name="Andreopoulos B."/>
            <person name="Baker S."/>
            <person name="Barry K."/>
            <person name="Bills G."/>
            <person name="Bluhm B."/>
            <person name="Cannon C."/>
            <person name="Castanera R."/>
            <person name="Culley D."/>
            <person name="Daum C."/>
            <person name="Ezra D."/>
            <person name="Gonzalez J."/>
            <person name="Henrissat B."/>
            <person name="Kuo A."/>
            <person name="Liang C."/>
            <person name="Lipzen A."/>
            <person name="Lutzoni F."/>
            <person name="Magnuson J."/>
            <person name="Mondo S."/>
            <person name="Nolan M."/>
            <person name="Ohm R."/>
            <person name="Pangilinan J."/>
            <person name="Park H.-J."/>
            <person name="Ramirez L."/>
            <person name="Alfaro M."/>
            <person name="Sun H."/>
            <person name="Tritt A."/>
            <person name="Yoshinaga Y."/>
            <person name="Zwiers L.-H."/>
            <person name="Turgeon B."/>
            <person name="Goodwin S."/>
            <person name="Spatafora J."/>
            <person name="Crous P."/>
            <person name="Grigoriev I."/>
        </authorList>
    </citation>
    <scope>NUCLEOTIDE SEQUENCE</scope>
    <source>
        <strain evidence="2">CBS 121167</strain>
    </source>
</reference>
<dbReference type="Proteomes" id="UP000799438">
    <property type="component" value="Unassembled WGS sequence"/>
</dbReference>
<evidence type="ECO:0000313" key="2">
    <source>
        <dbReference type="EMBL" id="KAF2141268.1"/>
    </source>
</evidence>
<feature type="region of interest" description="Disordered" evidence="1">
    <location>
        <begin position="19"/>
        <end position="46"/>
    </location>
</feature>